<dbReference type="AlphaFoldDB" id="D1ARL2"/>
<dbReference type="KEGG" id="str:Sterm_3664"/>
<dbReference type="STRING" id="526218.Sterm_3664"/>
<dbReference type="RefSeq" id="WP_012863080.1">
    <property type="nucleotide sequence ID" value="NC_013517.1"/>
</dbReference>
<dbReference type="HOGENOM" id="CLU_1546535_0_0_0"/>
<protein>
    <submittedName>
        <fullName evidence="2">Uncharacterized protein</fullName>
    </submittedName>
</protein>
<organism evidence="2 3">
    <name type="scientific">Sebaldella termitidis (strain ATCC 33386 / NCTC 11300)</name>
    <dbReference type="NCBI Taxonomy" id="526218"/>
    <lineage>
        <taxon>Bacteria</taxon>
        <taxon>Fusobacteriati</taxon>
        <taxon>Fusobacteriota</taxon>
        <taxon>Fusobacteriia</taxon>
        <taxon>Fusobacteriales</taxon>
        <taxon>Leptotrichiaceae</taxon>
        <taxon>Sebaldella</taxon>
    </lineage>
</organism>
<feature type="signal peptide" evidence="1">
    <location>
        <begin position="1"/>
        <end position="18"/>
    </location>
</feature>
<evidence type="ECO:0000313" key="2">
    <source>
        <dbReference type="EMBL" id="ACZ10498.1"/>
    </source>
</evidence>
<dbReference type="EMBL" id="CP001739">
    <property type="protein sequence ID" value="ACZ10498.1"/>
    <property type="molecule type" value="Genomic_DNA"/>
</dbReference>
<feature type="chain" id="PRO_5003019949" evidence="1">
    <location>
        <begin position="19"/>
        <end position="173"/>
    </location>
</feature>
<name>D1ARL2_SEBTE</name>
<keyword evidence="1" id="KW-0732">Signal</keyword>
<reference evidence="2 3" key="2">
    <citation type="journal article" date="2010" name="Stand. Genomic Sci.">
        <title>Complete genome sequence of Sebaldella termitidis type strain (NCTC 11300).</title>
        <authorList>
            <person name="Harmon-Smith M."/>
            <person name="Celia L."/>
            <person name="Chertkov O."/>
            <person name="Lapidus A."/>
            <person name="Copeland A."/>
            <person name="Glavina Del Rio T."/>
            <person name="Nolan M."/>
            <person name="Lucas S."/>
            <person name="Tice H."/>
            <person name="Cheng J.F."/>
            <person name="Han C."/>
            <person name="Detter J.C."/>
            <person name="Bruce D."/>
            <person name="Goodwin L."/>
            <person name="Pitluck S."/>
            <person name="Pati A."/>
            <person name="Liolios K."/>
            <person name="Ivanova N."/>
            <person name="Mavromatis K."/>
            <person name="Mikhailova N."/>
            <person name="Chen A."/>
            <person name="Palaniappan K."/>
            <person name="Land M."/>
            <person name="Hauser L."/>
            <person name="Chang Y.J."/>
            <person name="Jeffries C.D."/>
            <person name="Brettin T."/>
            <person name="Goker M."/>
            <person name="Beck B."/>
            <person name="Bristow J."/>
            <person name="Eisen J.A."/>
            <person name="Markowitz V."/>
            <person name="Hugenholtz P."/>
            <person name="Kyrpides N.C."/>
            <person name="Klenk H.P."/>
            <person name="Chen F."/>
        </authorList>
    </citation>
    <scope>NUCLEOTIDE SEQUENCE [LARGE SCALE GENOMIC DNA]</scope>
    <source>
        <strain evidence="3">ATCC 33386 / NCTC 11300</strain>
    </source>
</reference>
<dbReference type="Proteomes" id="UP000000845">
    <property type="component" value="Chromosome"/>
</dbReference>
<keyword evidence="3" id="KW-1185">Reference proteome</keyword>
<reference evidence="3" key="1">
    <citation type="submission" date="2009-09" db="EMBL/GenBank/DDBJ databases">
        <title>The complete chromosome of Sebaldella termitidis ATCC 33386.</title>
        <authorList>
            <consortium name="US DOE Joint Genome Institute (JGI-PGF)"/>
            <person name="Lucas S."/>
            <person name="Copeland A."/>
            <person name="Lapidus A."/>
            <person name="Glavina del Rio T."/>
            <person name="Dalin E."/>
            <person name="Tice H."/>
            <person name="Bruce D."/>
            <person name="Goodwin L."/>
            <person name="Pitluck S."/>
            <person name="Kyrpides N."/>
            <person name="Mavromatis K."/>
            <person name="Ivanova N."/>
            <person name="Mikhailova N."/>
            <person name="Sims D."/>
            <person name="Meincke L."/>
            <person name="Brettin T."/>
            <person name="Detter J.C."/>
            <person name="Han C."/>
            <person name="Larimer F."/>
            <person name="Land M."/>
            <person name="Hauser L."/>
            <person name="Markowitz V."/>
            <person name="Cheng J.F."/>
            <person name="Hugenholtz P."/>
            <person name="Woyke T."/>
            <person name="Wu D."/>
            <person name="Eisen J.A."/>
        </authorList>
    </citation>
    <scope>NUCLEOTIDE SEQUENCE [LARGE SCALE GENOMIC DNA]</scope>
    <source>
        <strain evidence="3">ATCC 33386 / NCTC 11300</strain>
    </source>
</reference>
<evidence type="ECO:0000313" key="3">
    <source>
        <dbReference type="Proteomes" id="UP000000845"/>
    </source>
</evidence>
<proteinExistence type="predicted"/>
<sequence length="173" mass="20313">MKKLILMLLLLISVFSFSKENFTENEKNIALKQFVEFQKALKNKDINTLKNYIDNPVYGFNYIDGKSYTDYEVPVSHEEIVKYKTKFLNEIKEMALLKVDLNSNTVKKYKNGVLEITAGFSTTENNEGWGLDPDEKTFEVFYYYDDPEYPGYARYVFEFENNKLKLHALYVGP</sequence>
<evidence type="ECO:0000256" key="1">
    <source>
        <dbReference type="SAM" id="SignalP"/>
    </source>
</evidence>
<gene>
    <name evidence="2" type="ordered locus">Sterm_3664</name>
</gene>
<accession>D1ARL2</accession>